<dbReference type="Proteomes" id="UP001589774">
    <property type="component" value="Unassembled WGS sequence"/>
</dbReference>
<feature type="transmembrane region" description="Helical" evidence="1">
    <location>
        <begin position="20"/>
        <end position="41"/>
    </location>
</feature>
<keyword evidence="1" id="KW-0472">Membrane</keyword>
<evidence type="ECO:0000313" key="2">
    <source>
        <dbReference type="EMBL" id="MFC0320365.1"/>
    </source>
</evidence>
<sequence length="92" mass="10689">MPANKKYLTSSPWQRWMKISAGFFGGYGVMISFFLMLACFLEKKNVIVTGAVVGYVLWALLLLFAFLSRSWWKPWIIYLALTIVFLLPYLLK</sequence>
<organism evidence="2 3">
    <name type="scientific">Olivibacter oleidegradans</name>
    <dbReference type="NCBI Taxonomy" id="760123"/>
    <lineage>
        <taxon>Bacteria</taxon>
        <taxon>Pseudomonadati</taxon>
        <taxon>Bacteroidota</taxon>
        <taxon>Sphingobacteriia</taxon>
        <taxon>Sphingobacteriales</taxon>
        <taxon>Sphingobacteriaceae</taxon>
        <taxon>Olivibacter</taxon>
    </lineage>
</organism>
<accession>A0ABV6HQJ9</accession>
<feature type="transmembrane region" description="Helical" evidence="1">
    <location>
        <begin position="72"/>
        <end position="91"/>
    </location>
</feature>
<evidence type="ECO:0000313" key="3">
    <source>
        <dbReference type="Proteomes" id="UP001589774"/>
    </source>
</evidence>
<evidence type="ECO:0008006" key="4">
    <source>
        <dbReference type="Google" id="ProtNLM"/>
    </source>
</evidence>
<keyword evidence="1" id="KW-0812">Transmembrane</keyword>
<name>A0ABV6HQJ9_9SPHI</name>
<keyword evidence="3" id="KW-1185">Reference proteome</keyword>
<dbReference type="EMBL" id="JBHLWO010000002">
    <property type="protein sequence ID" value="MFC0320365.1"/>
    <property type="molecule type" value="Genomic_DNA"/>
</dbReference>
<protein>
    <recommendedName>
        <fullName evidence="4">DUF3649 domain-containing protein</fullName>
    </recommendedName>
</protein>
<evidence type="ECO:0000256" key="1">
    <source>
        <dbReference type="SAM" id="Phobius"/>
    </source>
</evidence>
<reference evidence="2 3" key="1">
    <citation type="submission" date="2024-09" db="EMBL/GenBank/DDBJ databases">
        <authorList>
            <person name="Sun Q."/>
            <person name="Mori K."/>
        </authorList>
    </citation>
    <scope>NUCLEOTIDE SEQUENCE [LARGE SCALE GENOMIC DNA]</scope>
    <source>
        <strain evidence="2 3">CCM 7765</strain>
    </source>
</reference>
<proteinExistence type="predicted"/>
<gene>
    <name evidence="2" type="ORF">ACFFI0_18705</name>
</gene>
<feature type="transmembrane region" description="Helical" evidence="1">
    <location>
        <begin position="46"/>
        <end position="66"/>
    </location>
</feature>
<dbReference type="RefSeq" id="WP_130858425.1">
    <property type="nucleotide sequence ID" value="NZ_JBHLWO010000002.1"/>
</dbReference>
<keyword evidence="1" id="KW-1133">Transmembrane helix</keyword>
<comment type="caution">
    <text evidence="2">The sequence shown here is derived from an EMBL/GenBank/DDBJ whole genome shotgun (WGS) entry which is preliminary data.</text>
</comment>